<dbReference type="eggNOG" id="ENOG502S5NC">
    <property type="taxonomic scope" value="Eukaryota"/>
</dbReference>
<accession>G3AX58</accession>
<reference evidence="4 5" key="1">
    <citation type="journal article" date="2011" name="Proc. Natl. Acad. Sci. U.S.A.">
        <title>Comparative genomics of xylose-fermenting fungi for enhanced biofuel production.</title>
        <authorList>
            <person name="Wohlbach D.J."/>
            <person name="Kuo A."/>
            <person name="Sato T.K."/>
            <person name="Potts K.M."/>
            <person name="Salamov A.A."/>
            <person name="LaButti K.M."/>
            <person name="Sun H."/>
            <person name="Clum A."/>
            <person name="Pangilinan J.L."/>
            <person name="Lindquist E.A."/>
            <person name="Lucas S."/>
            <person name="Lapidus A."/>
            <person name="Jin M."/>
            <person name="Gunawan C."/>
            <person name="Balan V."/>
            <person name="Dale B.E."/>
            <person name="Jeffries T.W."/>
            <person name="Zinkel R."/>
            <person name="Barry K.W."/>
            <person name="Grigoriev I.V."/>
            <person name="Gasch A.P."/>
        </authorList>
    </citation>
    <scope>NUCLEOTIDE SEQUENCE [LARGE SCALE GENOMIC DNA]</scope>
    <source>
        <strain evidence="5">ATCC 10573 / BCRC 21748 / CBS 615 / JCM 9827 / NBRC 10315 / NRRL Y-1498 / VKM Y-70</strain>
    </source>
</reference>
<feature type="signal peptide" evidence="2">
    <location>
        <begin position="1"/>
        <end position="16"/>
    </location>
</feature>
<feature type="domain" description="FAS1" evidence="3">
    <location>
        <begin position="115"/>
        <end position="262"/>
    </location>
</feature>
<keyword evidence="1 2" id="KW-0732">Signal</keyword>
<dbReference type="Gene3D" id="2.30.180.10">
    <property type="entry name" value="FAS1 domain"/>
    <property type="match status" value="1"/>
</dbReference>
<keyword evidence="5" id="KW-1185">Reference proteome</keyword>
<dbReference type="SUPFAM" id="SSF82153">
    <property type="entry name" value="FAS1 domain"/>
    <property type="match status" value="1"/>
</dbReference>
<dbReference type="EMBL" id="GL996510">
    <property type="protein sequence ID" value="EGV66882.1"/>
    <property type="molecule type" value="Genomic_DNA"/>
</dbReference>
<proteinExistence type="predicted"/>
<dbReference type="PANTHER" id="PTHR28156">
    <property type="entry name" value="FAS1 DOMAIN-CONTAINING PROTEIN YDR262W"/>
    <property type="match status" value="1"/>
</dbReference>
<dbReference type="OrthoDB" id="2018246at2759"/>
<name>G3AX58_CANTC</name>
<evidence type="ECO:0000313" key="5">
    <source>
        <dbReference type="Proteomes" id="UP000000707"/>
    </source>
</evidence>
<gene>
    <name evidence="4" type="ORF">CANTEDRAFT_112432</name>
</gene>
<dbReference type="STRING" id="590646.G3AX58"/>
<dbReference type="AlphaFoldDB" id="G3AX58"/>
<evidence type="ECO:0000313" key="4">
    <source>
        <dbReference type="EMBL" id="EGV66882.1"/>
    </source>
</evidence>
<evidence type="ECO:0000259" key="3">
    <source>
        <dbReference type="PROSITE" id="PS50213"/>
    </source>
</evidence>
<evidence type="ECO:0000256" key="2">
    <source>
        <dbReference type="SAM" id="SignalP"/>
    </source>
</evidence>
<dbReference type="PROSITE" id="PS50213">
    <property type="entry name" value="FAS1"/>
    <property type="match status" value="1"/>
</dbReference>
<sequence>MRFAIFLLYLVMGALAKNVFDLNKFKDAVNDEKNAKRDAKNVYNLDDVKVGLSVLNSKRDAKNVYNLDDVKVGLSSLSSKRDAKNVVNFATFKSDVEAEQVQKRDQVVMEESTSALLLQSILPQYTSISVFAGYIRDNSEINEKTESLAESLLIICPTDNAISTKLGGLKPWEFPKSLSEGNEDEVVESNLSYFVSNHIVMNFEDLKITERSVKATLLSGKQVEIVQVGEKIGLVSDDGTKINVIMAKQVDNGYIFIIDDTLVKPN</sequence>
<organism evidence="5">
    <name type="scientific">Candida tenuis (strain ATCC 10573 / BCRC 21748 / CBS 615 / JCM 9827 / NBRC 10315 / NRRL Y-1498 / VKM Y-70)</name>
    <name type="common">Yeast</name>
    <name type="synonym">Yamadazyma tenuis</name>
    <dbReference type="NCBI Taxonomy" id="590646"/>
    <lineage>
        <taxon>Eukaryota</taxon>
        <taxon>Fungi</taxon>
        <taxon>Dikarya</taxon>
        <taxon>Ascomycota</taxon>
        <taxon>Saccharomycotina</taxon>
        <taxon>Pichiomycetes</taxon>
        <taxon>Debaryomycetaceae</taxon>
        <taxon>Yamadazyma</taxon>
    </lineage>
</organism>
<dbReference type="PANTHER" id="PTHR28156:SF1">
    <property type="entry name" value="FAS1 DOMAIN-CONTAINING PROTEIN YDR262W"/>
    <property type="match status" value="1"/>
</dbReference>
<feature type="chain" id="PRO_5003442678" description="FAS1 domain-containing protein" evidence="2">
    <location>
        <begin position="17"/>
        <end position="266"/>
    </location>
</feature>
<dbReference type="InterPro" id="IPR036378">
    <property type="entry name" value="FAS1_dom_sf"/>
</dbReference>
<dbReference type="InterPro" id="IPR040200">
    <property type="entry name" value="Mug57-like"/>
</dbReference>
<dbReference type="InterPro" id="IPR000782">
    <property type="entry name" value="FAS1_domain"/>
</dbReference>
<dbReference type="Proteomes" id="UP000000707">
    <property type="component" value="Unassembled WGS sequence"/>
</dbReference>
<protein>
    <recommendedName>
        <fullName evidence="3">FAS1 domain-containing protein</fullName>
    </recommendedName>
</protein>
<evidence type="ECO:0000256" key="1">
    <source>
        <dbReference type="ARBA" id="ARBA00022729"/>
    </source>
</evidence>